<name>A0A2T5JTB0_9RHOB</name>
<dbReference type="OrthoDB" id="9902130at2"/>
<dbReference type="EMBL" id="QAOT01000022">
    <property type="protein sequence ID" value="PTR13399.1"/>
    <property type="molecule type" value="Genomic_DNA"/>
</dbReference>
<dbReference type="RefSeq" id="WP_108222311.1">
    <property type="nucleotide sequence ID" value="NZ_QAOT01000022.1"/>
</dbReference>
<gene>
    <name evidence="1" type="ORF">C8J28_12229</name>
</gene>
<comment type="caution">
    <text evidence="1">The sequence shown here is derived from an EMBL/GenBank/DDBJ whole genome shotgun (WGS) entry which is preliminary data.</text>
</comment>
<dbReference type="Proteomes" id="UP000244060">
    <property type="component" value="Unassembled WGS sequence"/>
</dbReference>
<evidence type="ECO:0000313" key="2">
    <source>
        <dbReference type="Proteomes" id="UP000244060"/>
    </source>
</evidence>
<proteinExistence type="predicted"/>
<reference evidence="1 2" key="1">
    <citation type="submission" date="2018-04" db="EMBL/GenBank/DDBJ databases">
        <title>Genomic Encyclopedia of Type Strains, Phase III (KMG-III): the genomes of soil and plant-associated and newly described type strains.</title>
        <authorList>
            <person name="Whitman W."/>
        </authorList>
    </citation>
    <scope>NUCLEOTIDE SEQUENCE [LARGE SCALE GENOMIC DNA]</scope>
    <source>
        <strain evidence="1 2">KA25</strain>
    </source>
</reference>
<organism evidence="1 2">
    <name type="scientific">Cereibacter azotoformans</name>
    <dbReference type="NCBI Taxonomy" id="43057"/>
    <lineage>
        <taxon>Bacteria</taxon>
        <taxon>Pseudomonadati</taxon>
        <taxon>Pseudomonadota</taxon>
        <taxon>Alphaproteobacteria</taxon>
        <taxon>Rhodobacterales</taxon>
        <taxon>Paracoccaceae</taxon>
        <taxon>Cereibacter</taxon>
    </lineage>
</organism>
<protein>
    <submittedName>
        <fullName evidence="1">Uncharacterized protein</fullName>
    </submittedName>
</protein>
<keyword evidence="2" id="KW-1185">Reference proteome</keyword>
<evidence type="ECO:0000313" key="1">
    <source>
        <dbReference type="EMBL" id="PTR13399.1"/>
    </source>
</evidence>
<dbReference type="AlphaFoldDB" id="A0A2T5JTB0"/>
<sequence length="141" mass="15088">MRIKISQSHAAAIEKAISAVAGKKTRCIHQAEDVISAAERAERKLEDLGLQKSCRAGATAQANLAGPGKSYGYSLDGTSIALERLTSGWYLTDVTLQRIYPGGPERMEILIEASQIEAAVEAKLRKLRISARTPAPAELAA</sequence>
<accession>A0A2T5JTB0</accession>